<dbReference type="Pfam" id="PF23299">
    <property type="entry name" value="DUF7081"/>
    <property type="match status" value="1"/>
</dbReference>
<feature type="region of interest" description="Disordered" evidence="6">
    <location>
        <begin position="114"/>
        <end position="147"/>
    </location>
</feature>
<dbReference type="EMBL" id="JAHRHJ020000009">
    <property type="protein sequence ID" value="KAH9300317.1"/>
    <property type="molecule type" value="Genomic_DNA"/>
</dbReference>
<sequence length="505" mass="56798">MEEDMRCRNQIARVILNEYARVVGVMRQECQAKEVEWKDVCGGDCHPMEEEMVEKFIQQEDLRKRSILIDLKVIESIKLSFIEKLKFVKVMILQNMTNASGISDESMAITLAEPNGTKTPSPASTSGDASETPWRVKTETPVKSLKRHRKIEVTENLTPMGVLPGTKGEGLPYAPEGFPNPEDKWIWKVGKRMNSSGYMTDRYLFLPPTLQEGTRKTIFSSKQALEKYMRRRFPEVDLESFFASFIWSVPGAYMLNGNGSEEMIDSSVKRARKSEIIVHSTPPVKRTCNAGNMKCFLETGKGKFSKPMDCDICCVESGFCRECSCILCGKCVDHDLEEYYFIQCQEKLSDEFTCGHVAHLECAIICQTGGVVRSIGLDVEYYCRRCDKKTDLLKHVLGLITTPGSGKLRSDVENSLNLALRLIQGTQQTRCRSLENLIQSALKKLQSGMELQDIFGDAEDNSGKVNADIGYNVKDNTPLKPTNISPIFLSKSGCNGDILREILHQ</sequence>
<gene>
    <name evidence="9" type="ORF">KI387_011900</name>
</gene>
<feature type="domain" description="DUF7081" evidence="8">
    <location>
        <begin position="163"/>
        <end position="250"/>
    </location>
</feature>
<evidence type="ECO:0008006" key="11">
    <source>
        <dbReference type="Google" id="ProtNLM"/>
    </source>
</evidence>
<protein>
    <recommendedName>
        <fullName evidence="11">Oberon PHD finger domain-containing protein</fullName>
    </recommendedName>
</protein>
<keyword evidence="5" id="KW-0539">Nucleus</keyword>
<evidence type="ECO:0000313" key="9">
    <source>
        <dbReference type="EMBL" id="KAH9300317.1"/>
    </source>
</evidence>
<keyword evidence="4" id="KW-0862">Zinc</keyword>
<reference evidence="9 10" key="1">
    <citation type="journal article" date="2021" name="Nat. Plants">
        <title>The Taxus genome provides insights into paclitaxel biosynthesis.</title>
        <authorList>
            <person name="Xiong X."/>
            <person name="Gou J."/>
            <person name="Liao Q."/>
            <person name="Li Y."/>
            <person name="Zhou Q."/>
            <person name="Bi G."/>
            <person name="Li C."/>
            <person name="Du R."/>
            <person name="Wang X."/>
            <person name="Sun T."/>
            <person name="Guo L."/>
            <person name="Liang H."/>
            <person name="Lu P."/>
            <person name="Wu Y."/>
            <person name="Zhang Z."/>
            <person name="Ro D.K."/>
            <person name="Shang Y."/>
            <person name="Huang S."/>
            <person name="Yan J."/>
        </authorList>
    </citation>
    <scope>NUCLEOTIDE SEQUENCE [LARGE SCALE GENOMIC DNA]</scope>
    <source>
        <strain evidence="9">Ta-2019</strain>
    </source>
</reference>
<evidence type="ECO:0000256" key="1">
    <source>
        <dbReference type="ARBA" id="ARBA00004123"/>
    </source>
</evidence>
<comment type="caution">
    <text evidence="9">The sequence shown here is derived from an EMBL/GenBank/DDBJ whole genome shotgun (WGS) entry which is preliminary data.</text>
</comment>
<accession>A0AA38CHM4</accession>
<feature type="non-terminal residue" evidence="9">
    <location>
        <position position="505"/>
    </location>
</feature>
<dbReference type="Proteomes" id="UP000824469">
    <property type="component" value="Unassembled WGS sequence"/>
</dbReference>
<evidence type="ECO:0000313" key="10">
    <source>
        <dbReference type="Proteomes" id="UP000824469"/>
    </source>
</evidence>
<name>A0AA38CHM4_TAXCH</name>
<feature type="compositionally biased region" description="Polar residues" evidence="6">
    <location>
        <begin position="116"/>
        <end position="129"/>
    </location>
</feature>
<evidence type="ECO:0000256" key="6">
    <source>
        <dbReference type="SAM" id="MobiDB-lite"/>
    </source>
</evidence>
<dbReference type="GO" id="GO:0008270">
    <property type="term" value="F:zinc ion binding"/>
    <property type="evidence" value="ECO:0007669"/>
    <property type="project" value="UniProtKB-KW"/>
</dbReference>
<dbReference type="InterPro" id="IPR032881">
    <property type="entry name" value="Oberon-like_PHD"/>
</dbReference>
<evidence type="ECO:0000256" key="5">
    <source>
        <dbReference type="ARBA" id="ARBA00023242"/>
    </source>
</evidence>
<proteinExistence type="predicted"/>
<dbReference type="PANTHER" id="PTHR33345">
    <property type="entry name" value="ADAPTER PROTEIN, PUTATIVE-RELATED"/>
    <property type="match status" value="1"/>
</dbReference>
<dbReference type="AlphaFoldDB" id="A0AA38CHM4"/>
<keyword evidence="2" id="KW-0479">Metal-binding</keyword>
<dbReference type="Pfam" id="PF07227">
    <property type="entry name" value="PHD_Oberon"/>
    <property type="match status" value="1"/>
</dbReference>
<comment type="subcellular location">
    <subcellularLocation>
        <location evidence="1">Nucleus</location>
    </subcellularLocation>
</comment>
<dbReference type="GO" id="GO:0005634">
    <property type="term" value="C:nucleus"/>
    <property type="evidence" value="ECO:0007669"/>
    <property type="project" value="UniProtKB-SubCell"/>
</dbReference>
<evidence type="ECO:0000259" key="8">
    <source>
        <dbReference type="Pfam" id="PF23299"/>
    </source>
</evidence>
<evidence type="ECO:0000256" key="4">
    <source>
        <dbReference type="ARBA" id="ARBA00022833"/>
    </source>
</evidence>
<organism evidence="9 10">
    <name type="scientific">Taxus chinensis</name>
    <name type="common">Chinese yew</name>
    <name type="synonym">Taxus wallichiana var. chinensis</name>
    <dbReference type="NCBI Taxonomy" id="29808"/>
    <lineage>
        <taxon>Eukaryota</taxon>
        <taxon>Viridiplantae</taxon>
        <taxon>Streptophyta</taxon>
        <taxon>Embryophyta</taxon>
        <taxon>Tracheophyta</taxon>
        <taxon>Spermatophyta</taxon>
        <taxon>Pinopsida</taxon>
        <taxon>Pinidae</taxon>
        <taxon>Conifers II</taxon>
        <taxon>Cupressales</taxon>
        <taxon>Taxaceae</taxon>
        <taxon>Taxus</taxon>
    </lineage>
</organism>
<keyword evidence="10" id="KW-1185">Reference proteome</keyword>
<evidence type="ECO:0000256" key="3">
    <source>
        <dbReference type="ARBA" id="ARBA00022771"/>
    </source>
</evidence>
<dbReference type="InterPro" id="IPR055508">
    <property type="entry name" value="DUF7081"/>
</dbReference>
<dbReference type="PANTHER" id="PTHR33345:SF6">
    <property type="entry name" value="OS03G0747200 PROTEIN"/>
    <property type="match status" value="1"/>
</dbReference>
<evidence type="ECO:0000259" key="7">
    <source>
        <dbReference type="Pfam" id="PF07227"/>
    </source>
</evidence>
<evidence type="ECO:0000256" key="2">
    <source>
        <dbReference type="ARBA" id="ARBA00022723"/>
    </source>
</evidence>
<keyword evidence="3" id="KW-0863">Zinc-finger</keyword>
<feature type="domain" description="Oberon-like PHD finger" evidence="7">
    <location>
        <begin position="291"/>
        <end position="419"/>
    </location>
</feature>